<accession>A0A0C3GZH2</accession>
<dbReference type="Proteomes" id="UP000054321">
    <property type="component" value="Unassembled WGS sequence"/>
</dbReference>
<name>A0A0C3GZH2_OIDMZ</name>
<evidence type="ECO:0000313" key="2">
    <source>
        <dbReference type="Proteomes" id="UP000054321"/>
    </source>
</evidence>
<organism evidence="1 2">
    <name type="scientific">Oidiodendron maius (strain Zn)</name>
    <dbReference type="NCBI Taxonomy" id="913774"/>
    <lineage>
        <taxon>Eukaryota</taxon>
        <taxon>Fungi</taxon>
        <taxon>Dikarya</taxon>
        <taxon>Ascomycota</taxon>
        <taxon>Pezizomycotina</taxon>
        <taxon>Leotiomycetes</taxon>
        <taxon>Leotiomycetes incertae sedis</taxon>
        <taxon>Myxotrichaceae</taxon>
        <taxon>Oidiodendron</taxon>
    </lineage>
</organism>
<gene>
    <name evidence="1" type="ORF">OIDMADRAFT_59410</name>
</gene>
<dbReference type="EMBL" id="KN832886">
    <property type="protein sequence ID" value="KIM95621.1"/>
    <property type="molecule type" value="Genomic_DNA"/>
</dbReference>
<protein>
    <submittedName>
        <fullName evidence="1">Uncharacterized protein</fullName>
    </submittedName>
</protein>
<keyword evidence="2" id="KW-1185">Reference proteome</keyword>
<dbReference type="InParanoid" id="A0A0C3GZH2"/>
<reference evidence="1 2" key="1">
    <citation type="submission" date="2014-04" db="EMBL/GenBank/DDBJ databases">
        <authorList>
            <consortium name="DOE Joint Genome Institute"/>
            <person name="Kuo A."/>
            <person name="Martino E."/>
            <person name="Perotto S."/>
            <person name="Kohler A."/>
            <person name="Nagy L.G."/>
            <person name="Floudas D."/>
            <person name="Copeland A."/>
            <person name="Barry K.W."/>
            <person name="Cichocki N."/>
            <person name="Veneault-Fourrey C."/>
            <person name="LaButti K."/>
            <person name="Lindquist E.A."/>
            <person name="Lipzen A."/>
            <person name="Lundell T."/>
            <person name="Morin E."/>
            <person name="Murat C."/>
            <person name="Sun H."/>
            <person name="Tunlid A."/>
            <person name="Henrissat B."/>
            <person name="Grigoriev I.V."/>
            <person name="Hibbett D.S."/>
            <person name="Martin F."/>
            <person name="Nordberg H.P."/>
            <person name="Cantor M.N."/>
            <person name="Hua S.X."/>
        </authorList>
    </citation>
    <scope>NUCLEOTIDE SEQUENCE [LARGE SCALE GENOMIC DNA]</scope>
    <source>
        <strain evidence="1 2">Zn</strain>
    </source>
</reference>
<dbReference type="AlphaFoldDB" id="A0A0C3GZH2"/>
<sequence length="542" mass="60437">MMSWLSGKTGKVVTLAWPTNDSLIEQASTNSISFDPPGTYSVLDDQVLRAFTVGGPKEHSTSIYLANLRQAISTGVSTAAFVKIITLPYAVHRASLLLGNAGFATLEFTQRTKSITLRIHNWHGAILKQITADAAAAYGDLVITEHAIAICISSGREPNPDYFLAGNPSPVIRVDNIPGPFPAEIRRLTGDQILVWNFETEVLNVVSIPQIETAPMVHEADFQLVCDTHLAIGGRIQRGFSRPSALLKSFAISDPEGTDRTFSHGENFEMGDDIGVVASPGSSAPNPILVNYHHHGGRFTVVKNELLTGEIHSEPRPLGFWDQDELHQFWDHPHVTRTIEGTISPRLPSISNSRVLVSLMIEDEDERFIKFSVKSPLGIQPYGIHGNILFLYDFDQKRCKDLLNLTEAERTSLENRLRKENKHAQVSIVERNFKAGIEEEIDTEYSLEFEPPQEYLNHLQGIRLVNESRTNGVEKTPTLEFDEAPMEKKSTPRILYTRSAVWFPENLATRGIEPRKLALTSSGIVYLPRISEIGFFLSFDEL</sequence>
<dbReference type="HOGENOM" id="CLU_485759_0_0_1"/>
<dbReference type="OrthoDB" id="2885612at2759"/>
<reference evidence="2" key="2">
    <citation type="submission" date="2015-01" db="EMBL/GenBank/DDBJ databases">
        <title>Evolutionary Origins and Diversification of the Mycorrhizal Mutualists.</title>
        <authorList>
            <consortium name="DOE Joint Genome Institute"/>
            <consortium name="Mycorrhizal Genomics Consortium"/>
            <person name="Kohler A."/>
            <person name="Kuo A."/>
            <person name="Nagy L.G."/>
            <person name="Floudas D."/>
            <person name="Copeland A."/>
            <person name="Barry K.W."/>
            <person name="Cichocki N."/>
            <person name="Veneault-Fourrey C."/>
            <person name="LaButti K."/>
            <person name="Lindquist E.A."/>
            <person name="Lipzen A."/>
            <person name="Lundell T."/>
            <person name="Morin E."/>
            <person name="Murat C."/>
            <person name="Riley R."/>
            <person name="Ohm R."/>
            <person name="Sun H."/>
            <person name="Tunlid A."/>
            <person name="Henrissat B."/>
            <person name="Grigoriev I.V."/>
            <person name="Hibbett D.S."/>
            <person name="Martin F."/>
        </authorList>
    </citation>
    <scope>NUCLEOTIDE SEQUENCE [LARGE SCALE GENOMIC DNA]</scope>
    <source>
        <strain evidence="2">Zn</strain>
    </source>
</reference>
<proteinExistence type="predicted"/>
<evidence type="ECO:0000313" key="1">
    <source>
        <dbReference type="EMBL" id="KIM95621.1"/>
    </source>
</evidence>